<feature type="binding site" evidence="2">
    <location>
        <position position="14"/>
    </location>
    <ligand>
        <name>Zn(2+)</name>
        <dbReference type="ChEBI" id="CHEBI:29105"/>
    </ligand>
</feature>
<evidence type="ECO:0000313" key="4">
    <source>
        <dbReference type="EMBL" id="HFQ79019.1"/>
    </source>
</evidence>
<dbReference type="GO" id="GO:0000428">
    <property type="term" value="C:DNA-directed RNA polymerase complex"/>
    <property type="evidence" value="ECO:0007669"/>
    <property type="project" value="UniProtKB-KW"/>
</dbReference>
<feature type="binding site" evidence="2">
    <location>
        <position position="11"/>
    </location>
    <ligand>
        <name>Zn(2+)</name>
        <dbReference type="ChEBI" id="CHEBI:29105"/>
    </ligand>
</feature>
<feature type="binding site" evidence="2">
    <location>
        <position position="28"/>
    </location>
    <ligand>
        <name>Zn(2+)</name>
        <dbReference type="ChEBI" id="CHEBI:29105"/>
    </ligand>
</feature>
<dbReference type="GO" id="GO:0008270">
    <property type="term" value="F:zinc ion binding"/>
    <property type="evidence" value="ECO:0007669"/>
    <property type="project" value="UniProtKB-UniRule"/>
</dbReference>
<dbReference type="InterPro" id="IPR038589">
    <property type="entry name" value="Spt4_dom_sf"/>
</dbReference>
<name>A0A7J3N035_9CREN</name>
<dbReference type="NCBIfam" id="NF041664">
    <property type="entry name" value="RNAP_arch_Epp"/>
    <property type="match status" value="1"/>
</dbReference>
<keyword evidence="5" id="KW-0240">DNA-directed RNA polymerase</keyword>
<comment type="function">
    <text evidence="2">Stimulates transcription elongation.</text>
</comment>
<reference evidence="5" key="1">
    <citation type="journal article" date="2020" name="mSystems">
        <title>Genome- and Community-Level Interaction Insights into Carbon Utilization and Element Cycling Functions of Hydrothermarchaeota in Hydrothermal Sediment.</title>
        <authorList>
            <person name="Zhou Z."/>
            <person name="Liu Y."/>
            <person name="Xu W."/>
            <person name="Pan J."/>
            <person name="Luo Z.H."/>
            <person name="Li M."/>
        </authorList>
    </citation>
    <scope>NUCLEOTIDE SEQUENCE [LARGE SCALE GENOMIC DNA]</scope>
    <source>
        <strain evidence="4">SpSt-629</strain>
        <strain evidence="5">SpSt-688</strain>
    </source>
</reference>
<comment type="caution">
    <text evidence="5">The sequence shown here is derived from an EMBL/GenBank/DDBJ whole genome shotgun (WGS) entry which is preliminary data.</text>
</comment>
<dbReference type="AlphaFoldDB" id="A0A7J3N035"/>
<proteinExistence type="inferred from homology"/>
<comment type="subunit">
    <text evidence="2">Heterodimer composed of Spt4 and Spt5.</text>
</comment>
<keyword evidence="1 2" id="KW-0804">Transcription</keyword>
<dbReference type="SMART" id="SM01389">
    <property type="entry name" value="Spt4"/>
    <property type="match status" value="1"/>
</dbReference>
<accession>A0A7J3N035</accession>
<gene>
    <name evidence="2" type="primary">spt4</name>
    <name evidence="4" type="ORF">ENT99_04870</name>
    <name evidence="5" type="ORF">ENU64_06580</name>
</gene>
<evidence type="ECO:0000313" key="5">
    <source>
        <dbReference type="EMBL" id="HGT99076.1"/>
    </source>
</evidence>
<dbReference type="EMBL" id="DTDH01000178">
    <property type="protein sequence ID" value="HGT99076.1"/>
    <property type="molecule type" value="Genomic_DNA"/>
</dbReference>
<dbReference type="Gene3D" id="2.20.28.90">
    <property type="match status" value="1"/>
</dbReference>
<protein>
    <recommendedName>
        <fullName evidence="2">Transcription elongation factor Spt4</fullName>
    </recommendedName>
</protein>
<dbReference type="PANTHER" id="PTHR40704:SF1">
    <property type="entry name" value="TRANSCRIPTION ELONGATION FACTOR SPT4"/>
    <property type="match status" value="1"/>
</dbReference>
<dbReference type="InterPro" id="IPR007178">
    <property type="entry name" value="Spt4_arch"/>
</dbReference>
<dbReference type="InterPro" id="IPR022800">
    <property type="entry name" value="Spt4/RpoE2_Znf"/>
</dbReference>
<feature type="binding site" evidence="2">
    <location>
        <position position="25"/>
    </location>
    <ligand>
        <name>Zn(2+)</name>
        <dbReference type="ChEBI" id="CHEBI:29105"/>
    </ligand>
</feature>
<evidence type="ECO:0000256" key="1">
    <source>
        <dbReference type="ARBA" id="ARBA00023163"/>
    </source>
</evidence>
<dbReference type="GO" id="GO:0006355">
    <property type="term" value="P:regulation of DNA-templated transcription"/>
    <property type="evidence" value="ECO:0007669"/>
    <property type="project" value="UniProtKB-UniRule"/>
</dbReference>
<feature type="domain" description="Spt4/RpoE2 zinc finger" evidence="3">
    <location>
        <begin position="8"/>
        <end position="68"/>
    </location>
</feature>
<dbReference type="HAMAP" id="MF_00949">
    <property type="entry name" value="Spt4_arch"/>
    <property type="match status" value="1"/>
</dbReference>
<sequence length="69" mass="7575">MSRGVKTFKACLRCKALVKPDEEICPICGSNEFTHEWSGIVIVVDPQKSEVAKILNIKTPGRYALKVGA</sequence>
<dbReference type="InterPro" id="IPR029040">
    <property type="entry name" value="RPABC4/Spt4"/>
</dbReference>
<dbReference type="PANTHER" id="PTHR40704">
    <property type="entry name" value="TRANSCRIPTION ELONGATION FACTOR SPT4"/>
    <property type="match status" value="1"/>
</dbReference>
<dbReference type="SUPFAM" id="SSF63393">
    <property type="entry name" value="RNA polymerase subunits"/>
    <property type="match status" value="1"/>
</dbReference>
<evidence type="ECO:0000259" key="3">
    <source>
        <dbReference type="SMART" id="SM01389"/>
    </source>
</evidence>
<organism evidence="5">
    <name type="scientific">Ignisphaera aggregans</name>
    <dbReference type="NCBI Taxonomy" id="334771"/>
    <lineage>
        <taxon>Archaea</taxon>
        <taxon>Thermoproteota</taxon>
        <taxon>Thermoprotei</taxon>
        <taxon>Desulfurococcales</taxon>
        <taxon>Desulfurococcaceae</taxon>
        <taxon>Ignisphaera</taxon>
    </lineage>
</organism>
<comment type="similarity">
    <text evidence="2">Belongs to the archaeal Spt4 family.</text>
</comment>
<keyword evidence="2" id="KW-0479">Metal-binding</keyword>
<keyword evidence="2" id="KW-0862">Zinc</keyword>
<dbReference type="EMBL" id="DTAU01000098">
    <property type="protein sequence ID" value="HFQ79019.1"/>
    <property type="molecule type" value="Genomic_DNA"/>
</dbReference>
<keyword evidence="2" id="KW-0805">Transcription regulation</keyword>
<evidence type="ECO:0000256" key="2">
    <source>
        <dbReference type="HAMAP-Rule" id="MF_00949"/>
    </source>
</evidence>
<dbReference type="Pfam" id="PF06093">
    <property type="entry name" value="Spt4"/>
    <property type="match status" value="1"/>
</dbReference>